<dbReference type="Proteomes" id="UP001607303">
    <property type="component" value="Unassembled WGS sequence"/>
</dbReference>
<protein>
    <submittedName>
        <fullName evidence="1">Uncharacterized protein</fullName>
    </submittedName>
</protein>
<proteinExistence type="predicted"/>
<comment type="caution">
    <text evidence="1">The sequence shown here is derived from an EMBL/GenBank/DDBJ whole genome shotgun (WGS) entry which is preliminary data.</text>
</comment>
<organism evidence="1 2">
    <name type="scientific">Vespula maculifrons</name>
    <name type="common">Eastern yellow jacket</name>
    <name type="synonym">Wasp</name>
    <dbReference type="NCBI Taxonomy" id="7453"/>
    <lineage>
        <taxon>Eukaryota</taxon>
        <taxon>Metazoa</taxon>
        <taxon>Ecdysozoa</taxon>
        <taxon>Arthropoda</taxon>
        <taxon>Hexapoda</taxon>
        <taxon>Insecta</taxon>
        <taxon>Pterygota</taxon>
        <taxon>Neoptera</taxon>
        <taxon>Endopterygota</taxon>
        <taxon>Hymenoptera</taxon>
        <taxon>Apocrita</taxon>
        <taxon>Aculeata</taxon>
        <taxon>Vespoidea</taxon>
        <taxon>Vespidae</taxon>
        <taxon>Vespinae</taxon>
        <taxon>Vespula</taxon>
    </lineage>
</organism>
<evidence type="ECO:0000313" key="2">
    <source>
        <dbReference type="Proteomes" id="UP001607303"/>
    </source>
</evidence>
<sequence>MKTTIEVAIVCTTANFTSFKNCKYIHSSLSVPVGNAVTRDTRRLKFCESTGTSIILAKEKLPRWSTSRELTIVQTSSFE</sequence>
<accession>A0ABD2C2N7</accession>
<gene>
    <name evidence="1" type="ORF">V1477_010690</name>
</gene>
<name>A0ABD2C2N7_VESMC</name>
<dbReference type="AlphaFoldDB" id="A0ABD2C2N7"/>
<dbReference type="EMBL" id="JAYRBN010000061">
    <property type="protein sequence ID" value="KAL2739301.1"/>
    <property type="molecule type" value="Genomic_DNA"/>
</dbReference>
<keyword evidence="2" id="KW-1185">Reference proteome</keyword>
<reference evidence="1 2" key="1">
    <citation type="journal article" date="2024" name="Ann. Entomol. Soc. Am.">
        <title>Genomic analyses of the southern and eastern yellowjacket wasps (Hymenoptera: Vespidae) reveal evolutionary signatures of social life.</title>
        <authorList>
            <person name="Catto M.A."/>
            <person name="Caine P.B."/>
            <person name="Orr S.E."/>
            <person name="Hunt B.G."/>
            <person name="Goodisman M.A.D."/>
        </authorList>
    </citation>
    <scope>NUCLEOTIDE SEQUENCE [LARGE SCALE GENOMIC DNA]</scope>
    <source>
        <strain evidence="1">232</strain>
        <tissue evidence="1">Head and thorax</tissue>
    </source>
</reference>
<evidence type="ECO:0000313" key="1">
    <source>
        <dbReference type="EMBL" id="KAL2739301.1"/>
    </source>
</evidence>